<feature type="region of interest" description="Disordered" evidence="1">
    <location>
        <begin position="159"/>
        <end position="262"/>
    </location>
</feature>
<organism evidence="2 3">
    <name type="scientific">Pelobates cultripes</name>
    <name type="common">Western spadefoot toad</name>
    <dbReference type="NCBI Taxonomy" id="61616"/>
    <lineage>
        <taxon>Eukaryota</taxon>
        <taxon>Metazoa</taxon>
        <taxon>Chordata</taxon>
        <taxon>Craniata</taxon>
        <taxon>Vertebrata</taxon>
        <taxon>Euteleostomi</taxon>
        <taxon>Amphibia</taxon>
        <taxon>Batrachia</taxon>
        <taxon>Anura</taxon>
        <taxon>Pelobatoidea</taxon>
        <taxon>Pelobatidae</taxon>
        <taxon>Pelobates</taxon>
    </lineage>
</organism>
<feature type="region of interest" description="Disordered" evidence="1">
    <location>
        <begin position="280"/>
        <end position="311"/>
    </location>
</feature>
<evidence type="ECO:0000313" key="2">
    <source>
        <dbReference type="EMBL" id="CAH2221287.1"/>
    </source>
</evidence>
<dbReference type="EMBL" id="OW240912">
    <property type="protein sequence ID" value="CAH2221287.1"/>
    <property type="molecule type" value="Genomic_DNA"/>
</dbReference>
<dbReference type="Proteomes" id="UP001295444">
    <property type="component" value="Chromosome 01"/>
</dbReference>
<sequence length="311" mass="34423">MAKDATKALQWTKQMFYEKSNKADTLLARRLRKRQQAKQITTIHTPTGQPTDIPNKIAETFQKYFTDLYDHSPQHRQDDGPLRDNIQTLLAKAHIPTLTTEAQAHLSTEITEEELTSTIEILQVSVVSTHPAGIHSHSGLDPPHLNVAVWEKLEALLQSPRPEPSHGGKLQGPTRNGKKGFDTPAPNRKCHATRHSLHNTHQAKGTPGTQLHRRPCRKVATQRGFKKGKSHPGSPRRWRTVKPNPAGIATPLPRTGSSQRPLQPAQISAGKLRCAPAPSMEAPLHCTPGPQRARLTHHSKYADKTSRTGIG</sequence>
<evidence type="ECO:0000256" key="1">
    <source>
        <dbReference type="SAM" id="MobiDB-lite"/>
    </source>
</evidence>
<feature type="compositionally biased region" description="Basic residues" evidence="1">
    <location>
        <begin position="188"/>
        <end position="198"/>
    </location>
</feature>
<reference evidence="2" key="1">
    <citation type="submission" date="2022-03" db="EMBL/GenBank/DDBJ databases">
        <authorList>
            <person name="Alioto T."/>
            <person name="Alioto T."/>
            <person name="Gomez Garrido J."/>
        </authorList>
    </citation>
    <scope>NUCLEOTIDE SEQUENCE</scope>
</reference>
<feature type="compositionally biased region" description="Basic and acidic residues" evidence="1">
    <location>
        <begin position="300"/>
        <end position="311"/>
    </location>
</feature>
<feature type="compositionally biased region" description="Basic residues" evidence="1">
    <location>
        <begin position="224"/>
        <end position="240"/>
    </location>
</feature>
<accession>A0AAD1R1H5</accession>
<proteinExistence type="predicted"/>
<keyword evidence="3" id="KW-1185">Reference proteome</keyword>
<name>A0AAD1R1H5_PELCU</name>
<gene>
    <name evidence="2" type="ORF">PECUL_23A021464</name>
</gene>
<feature type="compositionally biased region" description="Polar residues" evidence="1">
    <location>
        <begin position="199"/>
        <end position="209"/>
    </location>
</feature>
<protein>
    <submittedName>
        <fullName evidence="2">Uncharacterized protein</fullName>
    </submittedName>
</protein>
<dbReference type="AlphaFoldDB" id="A0AAD1R1H5"/>
<evidence type="ECO:0000313" key="3">
    <source>
        <dbReference type="Proteomes" id="UP001295444"/>
    </source>
</evidence>